<dbReference type="Gene3D" id="3.10.105.10">
    <property type="entry name" value="Dipeptide-binding Protein, Domain 3"/>
    <property type="match status" value="1"/>
</dbReference>
<evidence type="ECO:0000259" key="3">
    <source>
        <dbReference type="Pfam" id="PF00496"/>
    </source>
</evidence>
<evidence type="ECO:0000256" key="1">
    <source>
        <dbReference type="SAM" id="MobiDB-lite"/>
    </source>
</evidence>
<dbReference type="PROSITE" id="PS51257">
    <property type="entry name" value="PROKAR_LIPOPROTEIN"/>
    <property type="match status" value="1"/>
</dbReference>
<dbReference type="InterPro" id="IPR000914">
    <property type="entry name" value="SBP_5_dom"/>
</dbReference>
<dbReference type="CDD" id="cd00995">
    <property type="entry name" value="PBP2_NikA_DppA_OppA_like"/>
    <property type="match status" value="1"/>
</dbReference>
<dbReference type="SUPFAM" id="SSF53850">
    <property type="entry name" value="Periplasmic binding protein-like II"/>
    <property type="match status" value="1"/>
</dbReference>
<keyword evidence="2" id="KW-0732">Signal</keyword>
<feature type="region of interest" description="Disordered" evidence="1">
    <location>
        <begin position="26"/>
        <end position="45"/>
    </location>
</feature>
<proteinExistence type="predicted"/>
<evidence type="ECO:0000256" key="2">
    <source>
        <dbReference type="SAM" id="SignalP"/>
    </source>
</evidence>
<dbReference type="Pfam" id="PF00496">
    <property type="entry name" value="SBP_bac_5"/>
    <property type="match status" value="1"/>
</dbReference>
<reference evidence="5" key="1">
    <citation type="journal article" date="2019" name="Int. J. Syst. Evol. Microbiol.">
        <title>The Global Catalogue of Microorganisms (GCM) 10K type strain sequencing project: providing services to taxonomists for standard genome sequencing and annotation.</title>
        <authorList>
            <consortium name="The Broad Institute Genomics Platform"/>
            <consortium name="The Broad Institute Genome Sequencing Center for Infectious Disease"/>
            <person name="Wu L."/>
            <person name="Ma J."/>
        </authorList>
    </citation>
    <scope>NUCLEOTIDE SEQUENCE [LARGE SCALE GENOMIC DNA]</scope>
    <source>
        <strain evidence="5">JCM 31486</strain>
    </source>
</reference>
<protein>
    <submittedName>
        <fullName evidence="4">ABC transporter substrate-binding protein</fullName>
    </submittedName>
</protein>
<comment type="caution">
    <text evidence="4">The sequence shown here is derived from an EMBL/GenBank/DDBJ whole genome shotgun (WGS) entry which is preliminary data.</text>
</comment>
<dbReference type="PIRSF" id="PIRSF002741">
    <property type="entry name" value="MppA"/>
    <property type="match status" value="1"/>
</dbReference>
<evidence type="ECO:0000313" key="5">
    <source>
        <dbReference type="Proteomes" id="UP001597045"/>
    </source>
</evidence>
<dbReference type="EMBL" id="JBHTIS010000263">
    <property type="protein sequence ID" value="MFD1045313.1"/>
    <property type="molecule type" value="Genomic_DNA"/>
</dbReference>
<gene>
    <name evidence="4" type="ORF">ACFQ1S_06795</name>
</gene>
<dbReference type="InterPro" id="IPR030678">
    <property type="entry name" value="Peptide/Ni-bd"/>
</dbReference>
<dbReference type="Gene3D" id="3.90.76.10">
    <property type="entry name" value="Dipeptide-binding Protein, Domain 1"/>
    <property type="match status" value="1"/>
</dbReference>
<feature type="compositionally biased region" description="Polar residues" evidence="1">
    <location>
        <begin position="27"/>
        <end position="45"/>
    </location>
</feature>
<dbReference type="Proteomes" id="UP001597045">
    <property type="component" value="Unassembled WGS sequence"/>
</dbReference>
<accession>A0ABW3M5G9</accession>
<keyword evidence="5" id="KW-1185">Reference proteome</keyword>
<feature type="domain" description="Solute-binding protein family 5" evidence="3">
    <location>
        <begin position="87"/>
        <end position="474"/>
    </location>
</feature>
<dbReference type="InterPro" id="IPR039424">
    <property type="entry name" value="SBP_5"/>
</dbReference>
<feature type="region of interest" description="Disordered" evidence="1">
    <location>
        <begin position="154"/>
        <end position="174"/>
    </location>
</feature>
<feature type="chain" id="PRO_5046872765" evidence="2">
    <location>
        <begin position="22"/>
        <end position="551"/>
    </location>
</feature>
<name>A0ABW3M5G9_9PSEU</name>
<dbReference type="Gene3D" id="3.40.190.10">
    <property type="entry name" value="Periplasmic binding protein-like II"/>
    <property type="match status" value="1"/>
</dbReference>
<evidence type="ECO:0000313" key="4">
    <source>
        <dbReference type="EMBL" id="MFD1045313.1"/>
    </source>
</evidence>
<feature type="signal peptide" evidence="2">
    <location>
        <begin position="1"/>
        <end position="21"/>
    </location>
</feature>
<organism evidence="4 5">
    <name type="scientific">Kibdelosporangium lantanae</name>
    <dbReference type="NCBI Taxonomy" id="1497396"/>
    <lineage>
        <taxon>Bacteria</taxon>
        <taxon>Bacillati</taxon>
        <taxon>Actinomycetota</taxon>
        <taxon>Actinomycetes</taxon>
        <taxon>Pseudonocardiales</taxon>
        <taxon>Pseudonocardiaceae</taxon>
        <taxon>Kibdelosporangium</taxon>
    </lineage>
</organism>
<sequence length="551" mass="59666">MRRRTVAAAAIPLSLALVLTACGSKSGGENTPNANSTSKSSDAGISIYGTNPQTNMLPANTTDAGGAKFVEAMYSPLVGLKPEDATPYNLVAESITTTDSKVYDIKIKKGWKFHDGTEVKAHNFVDAWNFAAYGPNAQLASDFFSQIEGFDDVYTKDPDGTDGPQKPPTPKAKTMSGLKVLGDYEFQATLKAPFSVWASKIGYRVFAPLPDKFFTMDPAEFAKNPIGNGPLKFVSYTPNQSIKLTRFDDYTDSSKKVKFKDLEIRIYSAQEAAYKDLLSGKLDFMEALPPSAKAGGKYKQDLGDQVLSANLQGISGLSVPDYLPDYKNPDLRHALSMAINREQITKTVLNDGYVPADGWVPNGVKGYEPGACGDFCKYDPAKAKELLAKSGFTGKVTITSNADGGRKEPLEAACNSIKNTLGIDCTFVPATDFGQFRQMIVAGKLTGLGRSDWSADYPSIENFLNPIFRTGASSNDAKWSNPQFDAVMAQADSTANADDAIKLYQQANKMLAAEMPKIPTWVEKGVGARSKNLKSAVLNCRRLLEYSTVEV</sequence>
<dbReference type="PANTHER" id="PTHR30290">
    <property type="entry name" value="PERIPLASMIC BINDING COMPONENT OF ABC TRANSPORTER"/>
    <property type="match status" value="1"/>
</dbReference>
<dbReference type="PANTHER" id="PTHR30290:SF83">
    <property type="entry name" value="ABC TRANSPORTER SUBSTRATE-BINDING PROTEIN"/>
    <property type="match status" value="1"/>
</dbReference>